<dbReference type="KEGG" id="epo:Epro_1225"/>
<dbReference type="EMBL" id="CP009498">
    <property type="protein sequence ID" value="AKL98604.1"/>
    <property type="molecule type" value="Genomic_DNA"/>
</dbReference>
<dbReference type="HAMAP" id="MF_00108">
    <property type="entry name" value="IspD"/>
    <property type="match status" value="1"/>
</dbReference>
<protein>
    <recommendedName>
        <fullName evidence="3">2-C-methyl-D-erythritol 4-phosphate cytidylyltransferase</fullName>
        <ecNumber evidence="3">2.7.7.60</ecNumber>
    </recommendedName>
    <alternativeName>
        <fullName evidence="3">4-diphosphocytidyl-2C-methyl-D-erythritol synthase</fullName>
    </alternativeName>
    <alternativeName>
        <fullName evidence="3">MEP cytidylyltransferase</fullName>
        <shortName evidence="3">MCT</shortName>
    </alternativeName>
</protein>
<dbReference type="EC" id="2.7.7.60" evidence="3"/>
<sequence length="217" mass="23978">MKATAIIVAGGSGKRFGSKTPKQFLSLCGKPVFLWSAETFASSKVFKRIIIVVPENKITALKKKYKDYFFVSGGKERFDSVRNGLACVEKDTNYVAVHDAARPLINKADILAVLKKAKKTKAAIAVEKTKDTIKTVKSGFVDKTLDRSVLYNVQTPQIFQAALLKKVYSKKIAPNTTDDSMLVEKSGVKVAVVQTKFPNFKITAKHDFEAAEKILTR</sequence>
<keyword evidence="5" id="KW-1185">Reference proteome</keyword>
<evidence type="ECO:0000256" key="2">
    <source>
        <dbReference type="ARBA" id="ARBA00022695"/>
    </source>
</evidence>
<dbReference type="NCBIfam" id="TIGR00453">
    <property type="entry name" value="ispD"/>
    <property type="match status" value="1"/>
</dbReference>
<dbReference type="InterPro" id="IPR050088">
    <property type="entry name" value="IspD/TarI_cytidylyltransf_bact"/>
</dbReference>
<dbReference type="CDD" id="cd02516">
    <property type="entry name" value="CDP-ME_synthetase"/>
    <property type="match status" value="1"/>
</dbReference>
<dbReference type="STRING" id="1408281.Epro_1225"/>
<dbReference type="InterPro" id="IPR001228">
    <property type="entry name" value="IspD"/>
</dbReference>
<evidence type="ECO:0000256" key="3">
    <source>
        <dbReference type="HAMAP-Rule" id="MF_00108"/>
    </source>
</evidence>
<dbReference type="GO" id="GO:0019288">
    <property type="term" value="P:isopentenyl diphosphate biosynthetic process, methylerythritol 4-phosphate pathway"/>
    <property type="evidence" value="ECO:0007669"/>
    <property type="project" value="UniProtKB-UniRule"/>
</dbReference>
<comment type="function">
    <text evidence="3">Catalyzes the formation of 4-diphosphocytidyl-2-C-methyl-D-erythritol from CTP and 2-C-methyl-D-erythritol 4-phosphate (MEP).</text>
</comment>
<keyword evidence="1 3" id="KW-0808">Transferase</keyword>
<evidence type="ECO:0000256" key="1">
    <source>
        <dbReference type="ARBA" id="ARBA00022679"/>
    </source>
</evidence>
<dbReference type="InterPro" id="IPR034683">
    <property type="entry name" value="IspD/TarI"/>
</dbReference>
<proteinExistence type="inferred from homology"/>
<dbReference type="GO" id="GO:0050518">
    <property type="term" value="F:2-C-methyl-D-erythritol 4-phosphate cytidylyltransferase activity"/>
    <property type="evidence" value="ECO:0007669"/>
    <property type="project" value="UniProtKB-UniRule"/>
</dbReference>
<name>A0A0G3WM98_9BACT</name>
<dbReference type="AlphaFoldDB" id="A0A0G3WM98"/>
<feature type="site" description="Transition state stabilizer" evidence="3">
    <location>
        <position position="22"/>
    </location>
</feature>
<dbReference type="Pfam" id="PF01128">
    <property type="entry name" value="IspD"/>
    <property type="match status" value="1"/>
</dbReference>
<comment type="catalytic activity">
    <reaction evidence="3">
        <text>2-C-methyl-D-erythritol 4-phosphate + CTP + H(+) = 4-CDP-2-C-methyl-D-erythritol + diphosphate</text>
        <dbReference type="Rhea" id="RHEA:13429"/>
        <dbReference type="ChEBI" id="CHEBI:15378"/>
        <dbReference type="ChEBI" id="CHEBI:33019"/>
        <dbReference type="ChEBI" id="CHEBI:37563"/>
        <dbReference type="ChEBI" id="CHEBI:57823"/>
        <dbReference type="ChEBI" id="CHEBI:58262"/>
        <dbReference type="EC" id="2.7.7.60"/>
    </reaction>
</comment>
<keyword evidence="3" id="KW-0414">Isoprene biosynthesis</keyword>
<gene>
    <name evidence="3 4" type="primary">ispD</name>
    <name evidence="4" type="ORF">Epro_1225</name>
</gene>
<dbReference type="PANTHER" id="PTHR32125">
    <property type="entry name" value="2-C-METHYL-D-ERYTHRITOL 4-PHOSPHATE CYTIDYLYLTRANSFERASE, CHLOROPLASTIC"/>
    <property type="match status" value="1"/>
</dbReference>
<feature type="site" description="Positions MEP for the nucleophilic attack" evidence="3">
    <location>
        <position position="147"/>
    </location>
</feature>
<accession>A0A0G3WM98</accession>
<dbReference type="RefSeq" id="WP_052571297.1">
    <property type="nucleotide sequence ID" value="NZ_CP009498.1"/>
</dbReference>
<feature type="site" description="Transition state stabilizer" evidence="3">
    <location>
        <position position="15"/>
    </location>
</feature>
<evidence type="ECO:0000313" key="5">
    <source>
        <dbReference type="Proteomes" id="UP000035337"/>
    </source>
</evidence>
<dbReference type="Proteomes" id="UP000035337">
    <property type="component" value="Chromosome"/>
</dbReference>
<feature type="site" description="Positions MEP for the nucleophilic attack" evidence="3">
    <location>
        <position position="201"/>
    </location>
</feature>
<dbReference type="InterPro" id="IPR029044">
    <property type="entry name" value="Nucleotide-diphossugar_trans"/>
</dbReference>
<keyword evidence="2 3" id="KW-0548">Nucleotidyltransferase</keyword>
<dbReference type="UniPathway" id="UPA00056">
    <property type="reaction ID" value="UER00093"/>
</dbReference>
<comment type="similarity">
    <text evidence="3">Belongs to the IspD/TarI cytidylyltransferase family. IspD subfamily.</text>
</comment>
<reference evidence="4 5" key="1">
    <citation type="submission" date="2014-09" db="EMBL/GenBank/DDBJ databases">
        <title>Complete genome sequence of Endomicrobium proavitum.</title>
        <authorList>
            <person name="Zheng H."/>
        </authorList>
    </citation>
    <scope>NUCLEOTIDE SEQUENCE [LARGE SCALE GENOMIC DNA]</scope>
    <source>
        <strain evidence="4 5">Rsa215</strain>
    </source>
</reference>
<comment type="pathway">
    <text evidence="3">Isoprenoid biosynthesis; isopentenyl diphosphate biosynthesis via DXP pathway; isopentenyl diphosphate from 1-deoxy-D-xylulose 5-phosphate: step 2/6.</text>
</comment>
<dbReference type="FunFam" id="3.90.550.10:FF:000003">
    <property type="entry name" value="2-C-methyl-D-erythritol 4-phosphate cytidylyltransferase"/>
    <property type="match status" value="1"/>
</dbReference>
<evidence type="ECO:0000313" key="4">
    <source>
        <dbReference type="EMBL" id="AKL98604.1"/>
    </source>
</evidence>
<dbReference type="SUPFAM" id="SSF53448">
    <property type="entry name" value="Nucleotide-diphospho-sugar transferases"/>
    <property type="match status" value="1"/>
</dbReference>
<organism evidence="4 5">
    <name type="scientific">Endomicrobium proavitum</name>
    <dbReference type="NCBI Taxonomy" id="1408281"/>
    <lineage>
        <taxon>Bacteria</taxon>
        <taxon>Pseudomonadati</taxon>
        <taxon>Elusimicrobiota</taxon>
        <taxon>Endomicrobiia</taxon>
        <taxon>Endomicrobiales</taxon>
        <taxon>Endomicrobiaceae</taxon>
        <taxon>Endomicrobium</taxon>
    </lineage>
</organism>
<dbReference type="PANTHER" id="PTHR32125:SF4">
    <property type="entry name" value="2-C-METHYL-D-ERYTHRITOL 4-PHOSPHATE CYTIDYLYLTRANSFERASE, CHLOROPLASTIC"/>
    <property type="match status" value="1"/>
</dbReference>
<dbReference type="OrthoDB" id="9806837at2"/>
<dbReference type="Gene3D" id="3.90.550.10">
    <property type="entry name" value="Spore Coat Polysaccharide Biosynthesis Protein SpsA, Chain A"/>
    <property type="match status" value="1"/>
</dbReference>